<evidence type="ECO:0000256" key="1">
    <source>
        <dbReference type="SAM" id="MobiDB-lite"/>
    </source>
</evidence>
<sequence length="88" mass="9094">MGPERDGVVAEAERVAAGEGYSAERVGAVPLERGGGVIGRGPEALLGVGEEAVERLRRVPCVQRRVHRFGSNPSAPNSDASTTTISAP</sequence>
<keyword evidence="3" id="KW-1185">Reference proteome</keyword>
<name>J3MGQ5_ORYBR</name>
<organism evidence="2">
    <name type="scientific">Oryza brachyantha</name>
    <name type="common">malo sina</name>
    <dbReference type="NCBI Taxonomy" id="4533"/>
    <lineage>
        <taxon>Eukaryota</taxon>
        <taxon>Viridiplantae</taxon>
        <taxon>Streptophyta</taxon>
        <taxon>Embryophyta</taxon>
        <taxon>Tracheophyta</taxon>
        <taxon>Spermatophyta</taxon>
        <taxon>Magnoliopsida</taxon>
        <taxon>Liliopsida</taxon>
        <taxon>Poales</taxon>
        <taxon>Poaceae</taxon>
        <taxon>BOP clade</taxon>
        <taxon>Oryzoideae</taxon>
        <taxon>Oryzeae</taxon>
        <taxon>Oryzinae</taxon>
        <taxon>Oryza</taxon>
    </lineage>
</organism>
<feature type="compositionally biased region" description="Polar residues" evidence="1">
    <location>
        <begin position="71"/>
        <end position="88"/>
    </location>
</feature>
<dbReference type="EnsemblPlants" id="OB06G31990.1">
    <property type="protein sequence ID" value="OB06G31990.1"/>
    <property type="gene ID" value="OB06G31990"/>
</dbReference>
<accession>J3MGQ5</accession>
<reference evidence="2" key="2">
    <citation type="submission" date="2013-04" db="UniProtKB">
        <authorList>
            <consortium name="EnsemblPlants"/>
        </authorList>
    </citation>
    <scope>IDENTIFICATION</scope>
</reference>
<proteinExistence type="predicted"/>
<feature type="region of interest" description="Disordered" evidence="1">
    <location>
        <begin position="67"/>
        <end position="88"/>
    </location>
</feature>
<reference evidence="2" key="1">
    <citation type="journal article" date="2013" name="Nat. Commun.">
        <title>Whole-genome sequencing of Oryza brachyantha reveals mechanisms underlying Oryza genome evolution.</title>
        <authorList>
            <person name="Chen J."/>
            <person name="Huang Q."/>
            <person name="Gao D."/>
            <person name="Wang J."/>
            <person name="Lang Y."/>
            <person name="Liu T."/>
            <person name="Li B."/>
            <person name="Bai Z."/>
            <person name="Luis Goicoechea J."/>
            <person name="Liang C."/>
            <person name="Chen C."/>
            <person name="Zhang W."/>
            <person name="Sun S."/>
            <person name="Liao Y."/>
            <person name="Zhang X."/>
            <person name="Yang L."/>
            <person name="Song C."/>
            <person name="Wang M."/>
            <person name="Shi J."/>
            <person name="Liu G."/>
            <person name="Liu J."/>
            <person name="Zhou H."/>
            <person name="Zhou W."/>
            <person name="Yu Q."/>
            <person name="An N."/>
            <person name="Chen Y."/>
            <person name="Cai Q."/>
            <person name="Wang B."/>
            <person name="Liu B."/>
            <person name="Min J."/>
            <person name="Huang Y."/>
            <person name="Wu H."/>
            <person name="Li Z."/>
            <person name="Zhang Y."/>
            <person name="Yin Y."/>
            <person name="Song W."/>
            <person name="Jiang J."/>
            <person name="Jackson S.A."/>
            <person name="Wing R.A."/>
            <person name="Wang J."/>
            <person name="Chen M."/>
        </authorList>
    </citation>
    <scope>NUCLEOTIDE SEQUENCE [LARGE SCALE GENOMIC DNA]</scope>
    <source>
        <strain evidence="2">cv. IRGC 101232</strain>
    </source>
</reference>
<dbReference type="Proteomes" id="UP000006038">
    <property type="component" value="Chromosome 6"/>
</dbReference>
<evidence type="ECO:0000313" key="3">
    <source>
        <dbReference type="Proteomes" id="UP000006038"/>
    </source>
</evidence>
<dbReference type="HOGENOM" id="CLU_165766_0_0_1"/>
<evidence type="ECO:0000313" key="2">
    <source>
        <dbReference type="EnsemblPlants" id="OB06G31990.1"/>
    </source>
</evidence>
<dbReference type="Gramene" id="OB06G31990.1">
    <property type="protein sequence ID" value="OB06G31990.1"/>
    <property type="gene ID" value="OB06G31990"/>
</dbReference>
<dbReference type="AlphaFoldDB" id="J3MGQ5"/>
<protein>
    <submittedName>
        <fullName evidence="2">Uncharacterized protein</fullName>
    </submittedName>
</protein>